<dbReference type="EMBL" id="JAQOWY010000014">
    <property type="protein sequence ID" value="KAK1855977.1"/>
    <property type="molecule type" value="Genomic_DNA"/>
</dbReference>
<proteinExistence type="predicted"/>
<reference evidence="1" key="1">
    <citation type="submission" date="2023-01" db="EMBL/GenBank/DDBJ databases">
        <title>Colletotrichum chrysophilum M932 genome sequence.</title>
        <authorList>
            <person name="Baroncelli R."/>
        </authorList>
    </citation>
    <scope>NUCLEOTIDE SEQUENCE</scope>
    <source>
        <strain evidence="1">M932</strain>
    </source>
</reference>
<evidence type="ECO:0000313" key="2">
    <source>
        <dbReference type="Proteomes" id="UP001243330"/>
    </source>
</evidence>
<dbReference type="Proteomes" id="UP001243330">
    <property type="component" value="Unassembled WGS sequence"/>
</dbReference>
<organism evidence="1 2">
    <name type="scientific">Colletotrichum chrysophilum</name>
    <dbReference type="NCBI Taxonomy" id="1836956"/>
    <lineage>
        <taxon>Eukaryota</taxon>
        <taxon>Fungi</taxon>
        <taxon>Dikarya</taxon>
        <taxon>Ascomycota</taxon>
        <taxon>Pezizomycotina</taxon>
        <taxon>Sordariomycetes</taxon>
        <taxon>Hypocreomycetidae</taxon>
        <taxon>Glomerellales</taxon>
        <taxon>Glomerellaceae</taxon>
        <taxon>Colletotrichum</taxon>
        <taxon>Colletotrichum gloeosporioides species complex</taxon>
    </lineage>
</organism>
<evidence type="ECO:0000313" key="1">
    <source>
        <dbReference type="EMBL" id="KAK1855977.1"/>
    </source>
</evidence>
<sequence length="606" mass="68810">MEALGAAAAIAQFVELSFKTGKLAHSVVSSFQHAPAEITKLRLKLQSLHDLLLQVAALCDELPETQAQLTLLPEHHMRMFAMGMESISDSLMRLEGIITVSAGASHGVRNRLRWAMLDKRKAQSILQDAQMVNDELSIMLQILMFSWDWDLQEVHYLLETGQANIHDADEEIGGLLEANQLDLVLFALEIANIDPDHEGAIGRTPMSNAARTGWIEGIAALRQYGACVNVSEGSWNGTPLFRSMQDVQVLSDTSHYLLLQGTDPGLKSFDGLSHCGEMMTKKYSPITGWYLQFPYIAFEGSVAHLLHHGSDPFEVFGTDPSIPDDTWANQPPWSGLMGHIQASDVARFWTYGLSRSKDTYLLDAHKDARDAVEEFAEQVEIMDRHRCFNWTFQYNIQGDVTWNSKSSTSSEVSGEAEGSPVAVFASFFREGQAEGFSQDVCHEDKVSEYDRDTRYLAGGDFVPIWEHTDQQIRGRENPNLDLSPEFFKNATRFHHHTAILQGRRQLSRWPMVRALCDGLQHAAYRVEMDDDGDLWYDCDDGDRYFDAWETQPAEDRDDWLVDACPICQNFDEYGLGRVLDIEYEAIEKVQEYRRQVQEGKRRYFWQ</sequence>
<name>A0AAD9EQD5_9PEZI</name>
<dbReference type="AlphaFoldDB" id="A0AAD9EQD5"/>
<keyword evidence="2" id="KW-1185">Reference proteome</keyword>
<comment type="caution">
    <text evidence="1">The sequence shown here is derived from an EMBL/GenBank/DDBJ whole genome shotgun (WGS) entry which is preliminary data.</text>
</comment>
<dbReference type="Gene3D" id="1.25.40.20">
    <property type="entry name" value="Ankyrin repeat-containing domain"/>
    <property type="match status" value="1"/>
</dbReference>
<dbReference type="InterPro" id="IPR036770">
    <property type="entry name" value="Ankyrin_rpt-contain_sf"/>
</dbReference>
<accession>A0AAD9EQD5</accession>
<gene>
    <name evidence="1" type="ORF">CCHR01_01359</name>
</gene>
<protein>
    <submittedName>
        <fullName evidence="1">Ankyrin unc44</fullName>
    </submittedName>
</protein>
<dbReference type="SUPFAM" id="SSF48403">
    <property type="entry name" value="Ankyrin repeat"/>
    <property type="match status" value="1"/>
</dbReference>